<dbReference type="PANTHER" id="PTHR43692:SF1">
    <property type="entry name" value="UDP-N-ACETYLMURAMOYLALANINE--D-GLUTAMATE LIGASE"/>
    <property type="match status" value="1"/>
</dbReference>
<name>A0A645GWY4_9ZZZZ</name>
<evidence type="ECO:0000256" key="3">
    <source>
        <dbReference type="ARBA" id="ARBA00022741"/>
    </source>
</evidence>
<gene>
    <name evidence="6" type="primary">murD_48</name>
    <name evidence="6" type="ORF">SDC9_178875</name>
</gene>
<dbReference type="InterPro" id="IPR036615">
    <property type="entry name" value="Mur_ligase_C_dom_sf"/>
</dbReference>
<dbReference type="PANTHER" id="PTHR43692">
    <property type="entry name" value="UDP-N-ACETYLMURAMOYLALANINE--D-GLUTAMATE LIGASE"/>
    <property type="match status" value="1"/>
</dbReference>
<dbReference type="SUPFAM" id="SSF53244">
    <property type="entry name" value="MurD-like peptide ligases, peptide-binding domain"/>
    <property type="match status" value="1"/>
</dbReference>
<dbReference type="EC" id="6.3.2.9" evidence="6"/>
<organism evidence="6">
    <name type="scientific">bioreactor metagenome</name>
    <dbReference type="NCBI Taxonomy" id="1076179"/>
    <lineage>
        <taxon>unclassified sequences</taxon>
        <taxon>metagenomes</taxon>
        <taxon>ecological metagenomes</taxon>
    </lineage>
</organism>
<dbReference type="Pfam" id="PF02875">
    <property type="entry name" value="Mur_ligase_C"/>
    <property type="match status" value="1"/>
</dbReference>
<protein>
    <submittedName>
        <fullName evidence="6">UDP-N-acetylmuramoylalanine--D-glutamate ligase</fullName>
        <ecNumber evidence="6">6.3.2.9</ecNumber>
    </submittedName>
</protein>
<feature type="domain" description="Mur ligase C-terminal" evidence="5">
    <location>
        <begin position="41"/>
        <end position="155"/>
    </location>
</feature>
<dbReference type="GO" id="GO:0008764">
    <property type="term" value="F:UDP-N-acetylmuramoylalanine-D-glutamate ligase activity"/>
    <property type="evidence" value="ECO:0007669"/>
    <property type="project" value="UniProtKB-EC"/>
</dbReference>
<dbReference type="GO" id="GO:0051301">
    <property type="term" value="P:cell division"/>
    <property type="evidence" value="ECO:0007669"/>
    <property type="project" value="InterPro"/>
</dbReference>
<keyword evidence="2 6" id="KW-0436">Ligase</keyword>
<reference evidence="6" key="1">
    <citation type="submission" date="2019-08" db="EMBL/GenBank/DDBJ databases">
        <authorList>
            <person name="Kucharzyk K."/>
            <person name="Murdoch R.W."/>
            <person name="Higgins S."/>
            <person name="Loffler F."/>
        </authorList>
    </citation>
    <scope>NUCLEOTIDE SEQUENCE</scope>
</reference>
<keyword evidence="4" id="KW-0067">ATP-binding</keyword>
<keyword evidence="3" id="KW-0547">Nucleotide-binding</keyword>
<comment type="caution">
    <text evidence="6">The sequence shown here is derived from an EMBL/GenBank/DDBJ whole genome shotgun (WGS) entry which is preliminary data.</text>
</comment>
<dbReference type="Gene3D" id="3.90.190.20">
    <property type="entry name" value="Mur ligase, C-terminal domain"/>
    <property type="match status" value="1"/>
</dbReference>
<proteinExistence type="predicted"/>
<dbReference type="InterPro" id="IPR004101">
    <property type="entry name" value="Mur_ligase_C"/>
</dbReference>
<keyword evidence="1" id="KW-0963">Cytoplasm</keyword>
<evidence type="ECO:0000256" key="4">
    <source>
        <dbReference type="ARBA" id="ARBA00022840"/>
    </source>
</evidence>
<evidence type="ECO:0000313" key="6">
    <source>
        <dbReference type="EMBL" id="MPN31401.1"/>
    </source>
</evidence>
<dbReference type="EMBL" id="VSSQ01082916">
    <property type="protein sequence ID" value="MPN31401.1"/>
    <property type="molecule type" value="Genomic_DNA"/>
</dbReference>
<dbReference type="GO" id="GO:0005524">
    <property type="term" value="F:ATP binding"/>
    <property type="evidence" value="ECO:0007669"/>
    <property type="project" value="UniProtKB-KW"/>
</dbReference>
<evidence type="ECO:0000256" key="1">
    <source>
        <dbReference type="ARBA" id="ARBA00022490"/>
    </source>
</evidence>
<sequence length="180" mass="19821">MKIFGAHNEGNALVAIACAFFAGVAEDKIRAVLTSFEGVEHRLEYVTTLDGVAYYNDSKATNPDSTIKALESFAGHIILLAGGRDKKTDLKDMMALIKTKTDALILMGEAKERFLQAAETAGVQNIHVVDTFDEAVMLAHRLASPPQVVVLSPACSSFDMFENFPHRGRYFKELVRKLEK</sequence>
<dbReference type="GO" id="GO:0008360">
    <property type="term" value="P:regulation of cell shape"/>
    <property type="evidence" value="ECO:0007669"/>
    <property type="project" value="InterPro"/>
</dbReference>
<dbReference type="InterPro" id="IPR036565">
    <property type="entry name" value="Mur-like_cat_sf"/>
</dbReference>
<dbReference type="GO" id="GO:0005737">
    <property type="term" value="C:cytoplasm"/>
    <property type="evidence" value="ECO:0007669"/>
    <property type="project" value="InterPro"/>
</dbReference>
<evidence type="ECO:0000259" key="5">
    <source>
        <dbReference type="Pfam" id="PF02875"/>
    </source>
</evidence>
<dbReference type="Gene3D" id="3.40.1190.10">
    <property type="entry name" value="Mur-like, catalytic domain"/>
    <property type="match status" value="1"/>
</dbReference>
<dbReference type="InterPro" id="IPR005762">
    <property type="entry name" value="MurD"/>
</dbReference>
<evidence type="ECO:0000256" key="2">
    <source>
        <dbReference type="ARBA" id="ARBA00022598"/>
    </source>
</evidence>
<accession>A0A645GWY4</accession>
<dbReference type="SUPFAM" id="SSF53623">
    <property type="entry name" value="MurD-like peptide ligases, catalytic domain"/>
    <property type="match status" value="1"/>
</dbReference>
<dbReference type="AlphaFoldDB" id="A0A645GWY4"/>